<evidence type="ECO:0000313" key="6">
    <source>
        <dbReference type="EMBL" id="KAA8880058.1"/>
    </source>
</evidence>
<dbReference type="OrthoDB" id="3930934at2"/>
<accession>A0A5N0DSL6</accession>
<evidence type="ECO:0000256" key="1">
    <source>
        <dbReference type="ARBA" id="ARBA00010088"/>
    </source>
</evidence>
<dbReference type="AlphaFoldDB" id="A0A5N0DSL6"/>
<dbReference type="PANTHER" id="PTHR43248">
    <property type="entry name" value="2-SUCCINYL-6-HYDROXY-2,4-CYCLOHEXADIENE-1-CARBOXYLATE SYNTHASE"/>
    <property type="match status" value="1"/>
</dbReference>
<comment type="caution">
    <text evidence="6">The sequence shown here is derived from an EMBL/GenBank/DDBJ whole genome shotgun (WGS) entry which is preliminary data.</text>
</comment>
<dbReference type="PANTHER" id="PTHR43248:SF29">
    <property type="entry name" value="TRIPEPTIDYL AMINOPEPTIDASE"/>
    <property type="match status" value="1"/>
</dbReference>
<keyword evidence="3 6" id="KW-0378">Hydrolase</keyword>
<evidence type="ECO:0000313" key="7">
    <source>
        <dbReference type="Proteomes" id="UP000323876"/>
    </source>
</evidence>
<reference evidence="6 7" key="1">
    <citation type="submission" date="2019-09" db="EMBL/GenBank/DDBJ databases">
        <authorList>
            <person name="Wang X."/>
        </authorList>
    </citation>
    <scope>NUCLEOTIDE SEQUENCE [LARGE SCALE GENOMIC DNA]</scope>
    <source>
        <strain evidence="6 7">CICC 11023</strain>
    </source>
</reference>
<sequence>MGIKNAARLTLCALAAVAYCTGCGSDEKDEARPIDWGACPPRYSAAVQCAIVDVPLDWNDPGGKKIRLGINRLPATDQARKIGDLVFNPGGPGIAGTEYVAAEAAHPGVFPASIRQRFDLIGYDPRGVGASRPAIGCDSTFPHHLNQFPSSQKEFDDLREANRAFGISCWQKTGDLLEHVDTGQVARDLEALRQRLGGAPLNYLGLSYGTAIGAEYARLFPDKSRTLALDSALVHSQPAGTMSYDESVAFEDSWNRFAQWCRTTAECVLREQDPTKILDDLITRAEHQLIPAPNCRPADACRHVADAVDLLTNLQAQLMFPDPLPGEGFEGWPGLARLLDQARNGDASGLAAEVHNYADLAVGCADSRAEFDTYPALKTQQTLLATVAPHTRGISQSYSYITRCQGWPTEFTNPPRETSAEPTIAPLIVNATHDPSTPYSWAKLLSTQIRGAVLLTRDGDGHTSFFRPGRTQDAIARYLLDGTAPAAGLVLPD</sequence>
<dbReference type="Pfam" id="PF00561">
    <property type="entry name" value="Abhydrolase_1"/>
    <property type="match status" value="1"/>
</dbReference>
<evidence type="ECO:0000256" key="3">
    <source>
        <dbReference type="ARBA" id="ARBA00022801"/>
    </source>
</evidence>
<evidence type="ECO:0000259" key="5">
    <source>
        <dbReference type="Pfam" id="PF08386"/>
    </source>
</evidence>
<protein>
    <submittedName>
        <fullName evidence="6">Alpha/beta hydrolase</fullName>
    </submittedName>
</protein>
<name>A0A5N0DSL6_9NOCA</name>
<proteinExistence type="inferred from homology"/>
<gene>
    <name evidence="6" type="ORF">F3087_42380</name>
</gene>
<dbReference type="GO" id="GO:0016787">
    <property type="term" value="F:hydrolase activity"/>
    <property type="evidence" value="ECO:0007669"/>
    <property type="project" value="UniProtKB-KW"/>
</dbReference>
<dbReference type="InterPro" id="IPR029058">
    <property type="entry name" value="AB_hydrolase_fold"/>
</dbReference>
<dbReference type="SUPFAM" id="SSF53474">
    <property type="entry name" value="alpha/beta-Hydrolases"/>
    <property type="match status" value="1"/>
</dbReference>
<dbReference type="Proteomes" id="UP000323876">
    <property type="component" value="Unassembled WGS sequence"/>
</dbReference>
<comment type="similarity">
    <text evidence="1">Belongs to the peptidase S33 family.</text>
</comment>
<dbReference type="RefSeq" id="WP_150407843.1">
    <property type="nucleotide sequence ID" value="NZ_VXLC01000037.1"/>
</dbReference>
<dbReference type="EMBL" id="VXLC01000037">
    <property type="protein sequence ID" value="KAA8880058.1"/>
    <property type="molecule type" value="Genomic_DNA"/>
</dbReference>
<dbReference type="Gene3D" id="3.40.50.1820">
    <property type="entry name" value="alpha/beta hydrolase"/>
    <property type="match status" value="1"/>
</dbReference>
<keyword evidence="2" id="KW-0732">Signal</keyword>
<organism evidence="6 7">
    <name type="scientific">Nocardia colli</name>
    <dbReference type="NCBI Taxonomy" id="2545717"/>
    <lineage>
        <taxon>Bacteria</taxon>
        <taxon>Bacillati</taxon>
        <taxon>Actinomycetota</taxon>
        <taxon>Actinomycetes</taxon>
        <taxon>Mycobacteriales</taxon>
        <taxon>Nocardiaceae</taxon>
        <taxon>Nocardia</taxon>
    </lineage>
</organism>
<evidence type="ECO:0000259" key="4">
    <source>
        <dbReference type="Pfam" id="PF00561"/>
    </source>
</evidence>
<dbReference type="InterPro" id="IPR013595">
    <property type="entry name" value="Pept_S33_TAP-like_C"/>
</dbReference>
<dbReference type="InterPro" id="IPR051601">
    <property type="entry name" value="Serine_prot/Carboxylest_S33"/>
</dbReference>
<feature type="domain" description="Peptidase S33 tripeptidyl aminopeptidase-like C-terminal" evidence="5">
    <location>
        <begin position="398"/>
        <end position="488"/>
    </location>
</feature>
<dbReference type="InterPro" id="IPR000073">
    <property type="entry name" value="AB_hydrolase_1"/>
</dbReference>
<keyword evidence="7" id="KW-1185">Reference proteome</keyword>
<dbReference type="Pfam" id="PF08386">
    <property type="entry name" value="Abhydrolase_4"/>
    <property type="match status" value="1"/>
</dbReference>
<feature type="domain" description="AB hydrolase-1" evidence="4">
    <location>
        <begin position="85"/>
        <end position="275"/>
    </location>
</feature>
<evidence type="ECO:0000256" key="2">
    <source>
        <dbReference type="ARBA" id="ARBA00022729"/>
    </source>
</evidence>